<gene>
    <name evidence="11" type="ORF">MNB_SUP05-6-39</name>
</gene>
<dbReference type="GO" id="GO:0006633">
    <property type="term" value="P:fatty acid biosynthetic process"/>
    <property type="evidence" value="ECO:0007669"/>
    <property type="project" value="InterPro"/>
</dbReference>
<evidence type="ECO:0000256" key="6">
    <source>
        <dbReference type="ARBA" id="ARBA00023098"/>
    </source>
</evidence>
<dbReference type="EMBL" id="FPHV01000010">
    <property type="protein sequence ID" value="SFV80808.1"/>
    <property type="molecule type" value="Genomic_DNA"/>
</dbReference>
<dbReference type="InterPro" id="IPR012281">
    <property type="entry name" value="Phospholipid_synth_PlsX-like"/>
</dbReference>
<comment type="subunit">
    <text evidence="10">Homodimer. Probably interacts with PlsY.</text>
</comment>
<evidence type="ECO:0000256" key="8">
    <source>
        <dbReference type="ARBA" id="ARBA00023264"/>
    </source>
</evidence>
<accession>A0A1W1DHI7</accession>
<protein>
    <recommendedName>
        <fullName evidence="9">phosphate acyltransferase</fullName>
        <ecNumber evidence="9">2.3.1.274</ecNumber>
    </recommendedName>
</protein>
<keyword evidence="7" id="KW-0594">Phospholipid biosynthesis</keyword>
<dbReference type="GO" id="GO:0043811">
    <property type="term" value="F:phosphate:acyl-[acyl carrier protein] acyltransferase activity"/>
    <property type="evidence" value="ECO:0007669"/>
    <property type="project" value="UniProtKB-EC"/>
</dbReference>
<evidence type="ECO:0000256" key="2">
    <source>
        <dbReference type="ARBA" id="ARBA00004496"/>
    </source>
</evidence>
<evidence type="ECO:0000313" key="11">
    <source>
        <dbReference type="EMBL" id="SFV80808.1"/>
    </source>
</evidence>
<keyword evidence="4" id="KW-0444">Lipid biosynthesis</keyword>
<dbReference type="PANTHER" id="PTHR30100:SF1">
    <property type="entry name" value="PHOSPHATE ACYLTRANSFERASE"/>
    <property type="match status" value="1"/>
</dbReference>
<sequence>MTIRVSIDASGGDHGIPVTITAGLKALGAFQDLHLIFVGDESAIQAELAKHSSAQKLSNRFNITHASEVIAMNESPSIALRKKKDSSMRVAINLVKDETVDACVSAGNTGALMAISRFVLKTIKGIDRPAIMGRMPTMTGHTHMLDLGANVDSKPESLVEFAVMGSIAVEHTENINAPSVGLLNIGEEEMKGNDNIKKTAELLKASNLNYVGFIEGDDIYKGTVDLVVCDGFEGNIALKASEGVAAMMGHYLKLAFTKNIFTKIVALIATPVLKDFKSSLDPGKYNGASLLGLRGIVVKSHGGANIDSFFQAIKEAYLEAHAKIIEKITAQVSLELENQQGKGNE</sequence>
<dbReference type="HAMAP" id="MF_00019">
    <property type="entry name" value="PlsX"/>
    <property type="match status" value="1"/>
</dbReference>
<evidence type="ECO:0000256" key="3">
    <source>
        <dbReference type="ARBA" id="ARBA00022490"/>
    </source>
</evidence>
<dbReference type="GO" id="GO:0008654">
    <property type="term" value="P:phospholipid biosynthetic process"/>
    <property type="evidence" value="ECO:0007669"/>
    <property type="project" value="UniProtKB-KW"/>
</dbReference>
<evidence type="ECO:0000256" key="7">
    <source>
        <dbReference type="ARBA" id="ARBA00023209"/>
    </source>
</evidence>
<evidence type="ECO:0000256" key="5">
    <source>
        <dbReference type="ARBA" id="ARBA00022679"/>
    </source>
</evidence>
<dbReference type="EC" id="2.3.1.274" evidence="9"/>
<dbReference type="InterPro" id="IPR003664">
    <property type="entry name" value="FA_synthesis"/>
</dbReference>
<name>A0A1W1DHI7_9ZZZZ</name>
<reference evidence="11" key="1">
    <citation type="submission" date="2016-10" db="EMBL/GenBank/DDBJ databases">
        <authorList>
            <person name="de Groot N.N."/>
        </authorList>
    </citation>
    <scope>NUCLEOTIDE SEQUENCE</scope>
</reference>
<dbReference type="NCBIfam" id="TIGR00182">
    <property type="entry name" value="plsX"/>
    <property type="match status" value="1"/>
</dbReference>
<dbReference type="Pfam" id="PF02504">
    <property type="entry name" value="FA_synthesis"/>
    <property type="match status" value="1"/>
</dbReference>
<dbReference type="PIRSF" id="PIRSF002465">
    <property type="entry name" value="Phsphlp_syn_PlsX"/>
    <property type="match status" value="1"/>
</dbReference>
<evidence type="ECO:0000256" key="4">
    <source>
        <dbReference type="ARBA" id="ARBA00022516"/>
    </source>
</evidence>
<keyword evidence="3" id="KW-0963">Cytoplasm</keyword>
<comment type="subcellular location">
    <subcellularLocation>
        <location evidence="2">Cytoplasm</location>
    </subcellularLocation>
</comment>
<evidence type="ECO:0000256" key="10">
    <source>
        <dbReference type="ARBA" id="ARBA00046608"/>
    </source>
</evidence>
<keyword evidence="11" id="KW-0012">Acyltransferase</keyword>
<dbReference type="GO" id="GO:0005737">
    <property type="term" value="C:cytoplasm"/>
    <property type="evidence" value="ECO:0007669"/>
    <property type="project" value="UniProtKB-SubCell"/>
</dbReference>
<proteinExistence type="inferred from homology"/>
<dbReference type="PANTHER" id="PTHR30100">
    <property type="entry name" value="FATTY ACID/PHOSPHOLIPID SYNTHESIS PROTEIN PLSX"/>
    <property type="match status" value="1"/>
</dbReference>
<dbReference type="AlphaFoldDB" id="A0A1W1DHI7"/>
<evidence type="ECO:0000256" key="9">
    <source>
        <dbReference type="ARBA" id="ARBA00024069"/>
    </source>
</evidence>
<evidence type="ECO:0000256" key="1">
    <source>
        <dbReference type="ARBA" id="ARBA00001232"/>
    </source>
</evidence>
<comment type="catalytic activity">
    <reaction evidence="1">
        <text>a fatty acyl-[ACP] + phosphate = an acyl phosphate + holo-[ACP]</text>
        <dbReference type="Rhea" id="RHEA:42292"/>
        <dbReference type="Rhea" id="RHEA-COMP:9685"/>
        <dbReference type="Rhea" id="RHEA-COMP:14125"/>
        <dbReference type="ChEBI" id="CHEBI:43474"/>
        <dbReference type="ChEBI" id="CHEBI:59918"/>
        <dbReference type="ChEBI" id="CHEBI:64479"/>
        <dbReference type="ChEBI" id="CHEBI:138651"/>
        <dbReference type="EC" id="2.3.1.274"/>
    </reaction>
</comment>
<keyword evidence="6" id="KW-0443">Lipid metabolism</keyword>
<dbReference type="Gene3D" id="3.40.718.10">
    <property type="entry name" value="Isopropylmalate Dehydrogenase"/>
    <property type="match status" value="1"/>
</dbReference>
<dbReference type="SUPFAM" id="SSF53659">
    <property type="entry name" value="Isocitrate/Isopropylmalate dehydrogenase-like"/>
    <property type="match status" value="1"/>
</dbReference>
<keyword evidence="5 11" id="KW-0808">Transferase</keyword>
<organism evidence="11">
    <name type="scientific">hydrothermal vent metagenome</name>
    <dbReference type="NCBI Taxonomy" id="652676"/>
    <lineage>
        <taxon>unclassified sequences</taxon>
        <taxon>metagenomes</taxon>
        <taxon>ecological metagenomes</taxon>
    </lineage>
</organism>
<keyword evidence="8" id="KW-1208">Phospholipid metabolism</keyword>